<proteinExistence type="predicted"/>
<accession>M0B5Z0</accession>
<dbReference type="OrthoDB" id="381527at2157"/>
<gene>
    <name evidence="1" type="ORF">C482_02731</name>
</gene>
<dbReference type="Proteomes" id="UP000011693">
    <property type="component" value="Unassembled WGS sequence"/>
</dbReference>
<protein>
    <submittedName>
        <fullName evidence="1">KNR4-like cell wall assembly/cell proliferation coordinating protein</fullName>
    </submittedName>
</protein>
<comment type="caution">
    <text evidence="1">The sequence shown here is derived from an EMBL/GenBank/DDBJ whole genome shotgun (WGS) entry which is preliminary data.</text>
</comment>
<name>M0B5Z0_9EURY</name>
<evidence type="ECO:0000313" key="2">
    <source>
        <dbReference type="Proteomes" id="UP000011693"/>
    </source>
</evidence>
<keyword evidence="2" id="KW-1185">Reference proteome</keyword>
<evidence type="ECO:0000313" key="1">
    <source>
        <dbReference type="EMBL" id="ELZ05034.1"/>
    </source>
</evidence>
<dbReference type="EMBL" id="AOIN01000021">
    <property type="protein sequence ID" value="ELZ05034.1"/>
    <property type="molecule type" value="Genomic_DNA"/>
</dbReference>
<dbReference type="PATRIC" id="fig|1227492.4.peg.528"/>
<dbReference type="AlphaFoldDB" id="M0B5Z0"/>
<organism evidence="1 2">
    <name type="scientific">Natrialba chahannaoensis JCM 10990</name>
    <dbReference type="NCBI Taxonomy" id="1227492"/>
    <lineage>
        <taxon>Archaea</taxon>
        <taxon>Methanobacteriati</taxon>
        <taxon>Methanobacteriota</taxon>
        <taxon>Stenosarchaea group</taxon>
        <taxon>Halobacteria</taxon>
        <taxon>Halobacteriales</taxon>
        <taxon>Natrialbaceae</taxon>
        <taxon>Natrialba</taxon>
    </lineage>
</organism>
<reference evidence="1 2" key="1">
    <citation type="journal article" date="2014" name="PLoS Genet.">
        <title>Phylogenetically driven sequencing of extremely halophilic archaea reveals strategies for static and dynamic osmo-response.</title>
        <authorList>
            <person name="Becker E.A."/>
            <person name="Seitzer P.M."/>
            <person name="Tritt A."/>
            <person name="Larsen D."/>
            <person name="Krusor M."/>
            <person name="Yao A.I."/>
            <person name="Wu D."/>
            <person name="Madern D."/>
            <person name="Eisen J.A."/>
            <person name="Darling A.E."/>
            <person name="Facciotti M.T."/>
        </authorList>
    </citation>
    <scope>NUCLEOTIDE SEQUENCE [LARGE SCALE GENOMIC DNA]</scope>
    <source>
        <strain evidence="1 2">JCM 10990</strain>
    </source>
</reference>
<sequence length="71" mass="8348">MVETTIGFDFPISVRESYQVHDGQEPGTFGLFGGWRLLQLTDVVREWENQRENERDFEFGHYSSHCKSLHT</sequence>
<dbReference type="RefSeq" id="WP_006165871.1">
    <property type="nucleotide sequence ID" value="NZ_AOIN01000021.1"/>
</dbReference>